<dbReference type="Proteomes" id="UP000254925">
    <property type="component" value="Unassembled WGS sequence"/>
</dbReference>
<dbReference type="InterPro" id="IPR029033">
    <property type="entry name" value="His_PPase_superfam"/>
</dbReference>
<dbReference type="GO" id="GO:0016791">
    <property type="term" value="F:phosphatase activity"/>
    <property type="evidence" value="ECO:0007669"/>
    <property type="project" value="TreeGrafter"/>
</dbReference>
<keyword evidence="2" id="KW-1185">Reference proteome</keyword>
<dbReference type="GO" id="GO:0005737">
    <property type="term" value="C:cytoplasm"/>
    <property type="evidence" value="ECO:0007669"/>
    <property type="project" value="TreeGrafter"/>
</dbReference>
<evidence type="ECO:0000313" key="1">
    <source>
        <dbReference type="EMBL" id="RDI59328.1"/>
    </source>
</evidence>
<sequence>MTTTFFFVRHAAHDRVGTILCGRMQGVSLGPLGRSQAESVSARLADENISVVLTSPLDRARETAEPIGAKIGCQVEICEAINEIEFGEWSGQSFDTLAGDPRWNTWNQSRSTSRPPGGETMLEVQTRVVSALEQLRRDHPGGSLAVVSHGDVIKSALLYYLGMPIDAYSRFDIDPASISTVAVSDWGSKVIRLNESAAA</sequence>
<organism evidence="1 2">
    <name type="scientific">Microvirga subterranea</name>
    <dbReference type="NCBI Taxonomy" id="186651"/>
    <lineage>
        <taxon>Bacteria</taxon>
        <taxon>Pseudomonadati</taxon>
        <taxon>Pseudomonadota</taxon>
        <taxon>Alphaproteobacteria</taxon>
        <taxon>Hyphomicrobiales</taxon>
        <taxon>Methylobacteriaceae</taxon>
        <taxon>Microvirga</taxon>
    </lineage>
</organism>
<dbReference type="OrthoDB" id="9783269at2"/>
<accession>A0A370HLD6</accession>
<dbReference type="PANTHER" id="PTHR48100:SF59">
    <property type="entry name" value="ADENOSYLCOBALAMIN_ALPHA-RIBAZOLE PHOSPHATASE"/>
    <property type="match status" value="1"/>
</dbReference>
<reference evidence="1 2" key="1">
    <citation type="submission" date="2018-07" db="EMBL/GenBank/DDBJ databases">
        <title>Genomic Encyclopedia of Type Strains, Phase IV (KMG-IV): sequencing the most valuable type-strain genomes for metagenomic binning, comparative biology and taxonomic classification.</title>
        <authorList>
            <person name="Goeker M."/>
        </authorList>
    </citation>
    <scope>NUCLEOTIDE SEQUENCE [LARGE SCALE GENOMIC DNA]</scope>
    <source>
        <strain evidence="1 2">DSM 14364</strain>
    </source>
</reference>
<dbReference type="InterPro" id="IPR013078">
    <property type="entry name" value="His_Pase_superF_clade-1"/>
</dbReference>
<dbReference type="AlphaFoldDB" id="A0A370HLD6"/>
<dbReference type="SUPFAM" id="SSF53254">
    <property type="entry name" value="Phosphoglycerate mutase-like"/>
    <property type="match status" value="1"/>
</dbReference>
<dbReference type="SMART" id="SM00855">
    <property type="entry name" value="PGAM"/>
    <property type="match status" value="1"/>
</dbReference>
<dbReference type="PANTHER" id="PTHR48100">
    <property type="entry name" value="BROAD-SPECIFICITY PHOSPHATASE YOR283W-RELATED"/>
    <property type="match status" value="1"/>
</dbReference>
<protein>
    <submittedName>
        <fullName evidence="1">Putative phosphoglycerate mutase</fullName>
    </submittedName>
</protein>
<name>A0A370HLD6_9HYPH</name>
<proteinExistence type="predicted"/>
<dbReference type="InterPro" id="IPR050275">
    <property type="entry name" value="PGM_Phosphatase"/>
</dbReference>
<gene>
    <name evidence="1" type="ORF">DES45_104239</name>
</gene>
<dbReference type="Pfam" id="PF00300">
    <property type="entry name" value="His_Phos_1"/>
    <property type="match status" value="1"/>
</dbReference>
<dbReference type="EMBL" id="QQBB01000004">
    <property type="protein sequence ID" value="RDI59328.1"/>
    <property type="molecule type" value="Genomic_DNA"/>
</dbReference>
<comment type="caution">
    <text evidence="1">The sequence shown here is derived from an EMBL/GenBank/DDBJ whole genome shotgun (WGS) entry which is preliminary data.</text>
</comment>
<dbReference type="RefSeq" id="WP_114770215.1">
    <property type="nucleotide sequence ID" value="NZ_QQBB01000004.1"/>
</dbReference>
<dbReference type="CDD" id="cd07067">
    <property type="entry name" value="HP_PGM_like"/>
    <property type="match status" value="1"/>
</dbReference>
<dbReference type="Gene3D" id="3.40.50.1240">
    <property type="entry name" value="Phosphoglycerate mutase-like"/>
    <property type="match status" value="1"/>
</dbReference>
<evidence type="ECO:0000313" key="2">
    <source>
        <dbReference type="Proteomes" id="UP000254925"/>
    </source>
</evidence>